<reference evidence="1 2" key="1">
    <citation type="submission" date="2017-06" db="EMBL/GenBank/DDBJ databases">
        <authorList>
            <person name="Kim H.J."/>
            <person name="Triplett B.A."/>
        </authorList>
    </citation>
    <scope>NUCLEOTIDE SEQUENCE [LARGE SCALE GENOMIC DNA]</scope>
    <source>
        <strain evidence="1">FRACA_ARgP5</strain>
    </source>
</reference>
<sequence>MAHSVEVRVPFVGLFLLTAATATAHRHPVGKAAFVAAIAGPVLTKSPAGPSRLVGVGRGAVGPAD</sequence>
<dbReference type="EMBL" id="FZMO01000526">
    <property type="protein sequence ID" value="SNQ51100.1"/>
    <property type="molecule type" value="Genomic_DNA"/>
</dbReference>
<evidence type="ECO:0000313" key="2">
    <source>
        <dbReference type="Proteomes" id="UP000234331"/>
    </source>
</evidence>
<proteinExistence type="predicted"/>
<protein>
    <submittedName>
        <fullName evidence="1">Uncharacterized protein</fullName>
    </submittedName>
</protein>
<gene>
    <name evidence="1" type="ORF">FRACA_600011</name>
</gene>
<evidence type="ECO:0000313" key="1">
    <source>
        <dbReference type="EMBL" id="SNQ51100.1"/>
    </source>
</evidence>
<dbReference type="AlphaFoldDB" id="A0A2I2KZM1"/>
<accession>A0A2I2KZM1</accession>
<dbReference type="RefSeq" id="WP_101834801.1">
    <property type="nucleotide sequence ID" value="NZ_FZMO01000526.1"/>
</dbReference>
<keyword evidence="2" id="KW-1185">Reference proteome</keyword>
<dbReference type="Proteomes" id="UP000234331">
    <property type="component" value="Unassembled WGS sequence"/>
</dbReference>
<name>A0A2I2KZM1_9ACTN</name>
<organism evidence="1 2">
    <name type="scientific">Frankia canadensis</name>
    <dbReference type="NCBI Taxonomy" id="1836972"/>
    <lineage>
        <taxon>Bacteria</taxon>
        <taxon>Bacillati</taxon>
        <taxon>Actinomycetota</taxon>
        <taxon>Actinomycetes</taxon>
        <taxon>Frankiales</taxon>
        <taxon>Frankiaceae</taxon>
        <taxon>Frankia</taxon>
    </lineage>
</organism>